<dbReference type="Proteomes" id="UP001153069">
    <property type="component" value="Unassembled WGS sequence"/>
</dbReference>
<sequence>MSCSAFLTSELDMCSSVRTRVERALGLEMATVLASTSLARTRASTSTFTSRGMCLPISRPYFWCDRTPASRSHREPSRGSTPDLNAGPTATPALAQAPTASPTSGTSSALSWFILWRR</sequence>
<comment type="caution">
    <text evidence="2">The sequence shown here is derived from an EMBL/GenBank/DDBJ whole genome shotgun (WGS) entry which is preliminary data.</text>
</comment>
<reference evidence="2" key="1">
    <citation type="submission" date="2020-06" db="EMBL/GenBank/DDBJ databases">
        <authorList>
            <consortium name="Plant Systems Biology data submission"/>
        </authorList>
    </citation>
    <scope>NUCLEOTIDE SEQUENCE</scope>
    <source>
        <strain evidence="2">D6</strain>
    </source>
</reference>
<name>A0A9N8EWI5_9STRA</name>
<accession>A0A9N8EWI5</accession>
<evidence type="ECO:0000256" key="1">
    <source>
        <dbReference type="SAM" id="MobiDB-lite"/>
    </source>
</evidence>
<dbReference type="AlphaFoldDB" id="A0A9N8EWI5"/>
<dbReference type="EMBL" id="CAICTM010001967">
    <property type="protein sequence ID" value="CAB9527274.1"/>
    <property type="molecule type" value="Genomic_DNA"/>
</dbReference>
<protein>
    <submittedName>
        <fullName evidence="2">Uncharacterized protein</fullName>
    </submittedName>
</protein>
<organism evidence="2 3">
    <name type="scientific">Seminavis robusta</name>
    <dbReference type="NCBI Taxonomy" id="568900"/>
    <lineage>
        <taxon>Eukaryota</taxon>
        <taxon>Sar</taxon>
        <taxon>Stramenopiles</taxon>
        <taxon>Ochrophyta</taxon>
        <taxon>Bacillariophyta</taxon>
        <taxon>Bacillariophyceae</taxon>
        <taxon>Bacillariophycidae</taxon>
        <taxon>Naviculales</taxon>
        <taxon>Naviculaceae</taxon>
        <taxon>Seminavis</taxon>
    </lineage>
</organism>
<evidence type="ECO:0000313" key="2">
    <source>
        <dbReference type="EMBL" id="CAB9527274.1"/>
    </source>
</evidence>
<proteinExistence type="predicted"/>
<feature type="compositionally biased region" description="Low complexity" evidence="1">
    <location>
        <begin position="86"/>
        <end position="106"/>
    </location>
</feature>
<keyword evidence="3" id="KW-1185">Reference proteome</keyword>
<evidence type="ECO:0000313" key="3">
    <source>
        <dbReference type="Proteomes" id="UP001153069"/>
    </source>
</evidence>
<feature type="region of interest" description="Disordered" evidence="1">
    <location>
        <begin position="68"/>
        <end position="106"/>
    </location>
</feature>
<gene>
    <name evidence="2" type="ORF">SEMRO_1969_G308461.1</name>
</gene>